<dbReference type="Proteomes" id="UP000281474">
    <property type="component" value="Unassembled WGS sequence"/>
</dbReference>
<name>A0A3L8Q0A1_9GAMM</name>
<evidence type="ECO:0000313" key="2">
    <source>
        <dbReference type="Proteomes" id="UP000281474"/>
    </source>
</evidence>
<reference evidence="1 2" key="1">
    <citation type="submission" date="2018-09" db="EMBL/GenBank/DDBJ databases">
        <title>Phylogeny of the Shewanellaceae, and recommendation for two new genera, Pseudoshewanella and Parashewanella.</title>
        <authorList>
            <person name="Wang G."/>
        </authorList>
    </citation>
    <scope>NUCLEOTIDE SEQUENCE [LARGE SCALE GENOMIC DNA]</scope>
    <source>
        <strain evidence="1 2">C51</strain>
    </source>
</reference>
<gene>
    <name evidence="1" type="ORF">D5018_05120</name>
</gene>
<proteinExistence type="predicted"/>
<dbReference type="RefSeq" id="WP_121837932.1">
    <property type="nucleotide sequence ID" value="NZ_ML014760.1"/>
</dbReference>
<protein>
    <submittedName>
        <fullName evidence="1">Uncharacterized protein</fullName>
    </submittedName>
</protein>
<keyword evidence="2" id="KW-1185">Reference proteome</keyword>
<comment type="caution">
    <text evidence="1">The sequence shown here is derived from an EMBL/GenBank/DDBJ whole genome shotgun (WGS) entry which is preliminary data.</text>
</comment>
<sequence length="317" mass="36047">MPVDGVGSGSYALSGKQMQSLLTGNEKAFLKQSFTEKIKDLFRSLRGQTTQKQELAELYVSLVNSYYEEVGKTATERVNEPKRIRIQDSHFESPLFAGKYETFVRLKAALPTYIAEEMSVNVSTDGYVDYIYDGHVIYSEELSDMLLDIQDEEGNSFASNLDVKVKEFVNEKHEEFTDWLREANNDPEAEWKQTGTIAADDIVPAVHFFLLKHPEGMAFQELIRELNETESIYANTDSSMIRWVVPNDPGDDISEDQKAAYEQLKNHKLYLVTAIRECELIEQEAKQKEAELSLQGKPFSSLHLHPEASNGLKNLKT</sequence>
<dbReference type="AlphaFoldDB" id="A0A3L8Q0A1"/>
<evidence type="ECO:0000313" key="1">
    <source>
        <dbReference type="EMBL" id="RLV60850.1"/>
    </source>
</evidence>
<accession>A0A3L8Q0A1</accession>
<dbReference type="OrthoDB" id="9818904at2"/>
<organism evidence="1 2">
    <name type="scientific">Parashewanella curva</name>
    <dbReference type="NCBI Taxonomy" id="2338552"/>
    <lineage>
        <taxon>Bacteria</taxon>
        <taxon>Pseudomonadati</taxon>
        <taxon>Pseudomonadota</taxon>
        <taxon>Gammaproteobacteria</taxon>
        <taxon>Alteromonadales</taxon>
        <taxon>Shewanellaceae</taxon>
        <taxon>Parashewanella</taxon>
    </lineage>
</organism>
<dbReference type="EMBL" id="QZEI01000011">
    <property type="protein sequence ID" value="RLV60850.1"/>
    <property type="molecule type" value="Genomic_DNA"/>
</dbReference>